<keyword evidence="2" id="KW-0560">Oxidoreductase</keyword>
<organism evidence="4 5">
    <name type="scientific">Paraburkholderia caledonica</name>
    <dbReference type="NCBI Taxonomy" id="134536"/>
    <lineage>
        <taxon>Bacteria</taxon>
        <taxon>Pseudomonadati</taxon>
        <taxon>Pseudomonadota</taxon>
        <taxon>Betaproteobacteria</taxon>
        <taxon>Burkholderiales</taxon>
        <taxon>Burkholderiaceae</taxon>
        <taxon>Paraburkholderia</taxon>
    </lineage>
</organism>
<evidence type="ECO:0000313" key="4">
    <source>
        <dbReference type="EMBL" id="MDR6376194.1"/>
    </source>
</evidence>
<proteinExistence type="predicted"/>
<evidence type="ECO:0000259" key="3">
    <source>
        <dbReference type="SMART" id="SM00829"/>
    </source>
</evidence>
<comment type="caution">
    <text evidence="4">The sequence shown here is derived from an EMBL/GenBank/DDBJ whole genome shotgun (WGS) entry which is preliminary data.</text>
</comment>
<dbReference type="Gene3D" id="3.40.50.720">
    <property type="entry name" value="NAD(P)-binding Rossmann-like Domain"/>
    <property type="match status" value="1"/>
</dbReference>
<dbReference type="Proteomes" id="UP001185254">
    <property type="component" value="Unassembled WGS sequence"/>
</dbReference>
<dbReference type="SMART" id="SM00829">
    <property type="entry name" value="PKS_ER"/>
    <property type="match status" value="1"/>
</dbReference>
<dbReference type="InterPro" id="IPR013149">
    <property type="entry name" value="ADH-like_C"/>
</dbReference>
<dbReference type="InterPro" id="IPR020843">
    <property type="entry name" value="ER"/>
</dbReference>
<gene>
    <name evidence="4" type="ORF">J2776_002894</name>
</gene>
<name>A0ABU1KZ48_9BURK</name>
<keyword evidence="5" id="KW-1185">Reference proteome</keyword>
<evidence type="ECO:0000256" key="2">
    <source>
        <dbReference type="ARBA" id="ARBA00023002"/>
    </source>
</evidence>
<feature type="domain" description="Enoyl reductase (ER)" evidence="3">
    <location>
        <begin position="2"/>
        <end position="181"/>
    </location>
</feature>
<dbReference type="Gene3D" id="3.90.180.10">
    <property type="entry name" value="Medium-chain alcohol dehydrogenases, catalytic domain"/>
    <property type="match status" value="1"/>
</dbReference>
<keyword evidence="1" id="KW-0521">NADP</keyword>
<dbReference type="InterPro" id="IPR036291">
    <property type="entry name" value="NAD(P)-bd_dom_sf"/>
</dbReference>
<dbReference type="PANTHER" id="PTHR48106:SF13">
    <property type="entry name" value="QUINONE OXIDOREDUCTASE-RELATED"/>
    <property type="match status" value="1"/>
</dbReference>
<reference evidence="4 5" key="1">
    <citation type="submission" date="2023-07" db="EMBL/GenBank/DDBJ databases">
        <title>Sorghum-associated microbial communities from plants grown in Nebraska, USA.</title>
        <authorList>
            <person name="Schachtman D."/>
        </authorList>
    </citation>
    <scope>NUCLEOTIDE SEQUENCE [LARGE SCALE GENOMIC DNA]</scope>
    <source>
        <strain evidence="4 5">DS1039</strain>
    </source>
</reference>
<dbReference type="EMBL" id="JAVDQN010000002">
    <property type="protein sequence ID" value="MDR6376194.1"/>
    <property type="molecule type" value="Genomic_DNA"/>
</dbReference>
<dbReference type="RefSeq" id="WP_310066609.1">
    <property type="nucleotide sequence ID" value="NZ_JAVDQN010000002.1"/>
</dbReference>
<accession>A0ABU1KZ48</accession>
<protein>
    <submittedName>
        <fullName evidence="4">NADPH:quinone reductase-like Zn-dependent oxidoreductase</fullName>
    </submittedName>
</protein>
<evidence type="ECO:0000256" key="1">
    <source>
        <dbReference type="ARBA" id="ARBA00022857"/>
    </source>
</evidence>
<dbReference type="PANTHER" id="PTHR48106">
    <property type="entry name" value="QUINONE OXIDOREDUCTASE PIG3-RELATED"/>
    <property type="match status" value="1"/>
</dbReference>
<evidence type="ECO:0000313" key="5">
    <source>
        <dbReference type="Proteomes" id="UP001185254"/>
    </source>
</evidence>
<dbReference type="SUPFAM" id="SSF51735">
    <property type="entry name" value="NAD(P)-binding Rossmann-fold domains"/>
    <property type="match status" value="1"/>
</dbReference>
<sequence length="187" mass="19789">MLVEAAAGGVGSFAVQLAKLSGAGKVIAAASTAEKRALAEALGAHASVDYTQPDWPAKVRELTDGRGVDLILEMTGGNTVGQALDALGPFGRMVVYGQASGDEAFVNTQRLTVDNQAVVGFYIGAYLAQRPDLVKATLEEIVQHVREGRIKLQVGATLPLPKAEEAHRRLETRQTTGKIVLQPWVDA</sequence>
<dbReference type="Pfam" id="PF00107">
    <property type="entry name" value="ADH_zinc_N"/>
    <property type="match status" value="1"/>
</dbReference>